<gene>
    <name evidence="1" type="ORF">GPUH_LOCUS14520</name>
</gene>
<protein>
    <submittedName>
        <fullName evidence="3">CNH domain-containing protein</fullName>
    </submittedName>
</protein>
<dbReference type="OrthoDB" id="5798440at2759"/>
<proteinExistence type="predicted"/>
<dbReference type="WBParaSite" id="GPUH_0001453901-mRNA-1">
    <property type="protein sequence ID" value="GPUH_0001453901-mRNA-1"/>
    <property type="gene ID" value="GPUH_0001453901"/>
</dbReference>
<accession>A0A183E0M9</accession>
<evidence type="ECO:0000313" key="3">
    <source>
        <dbReference type="WBParaSite" id="GPUH_0001453901-mRNA-1"/>
    </source>
</evidence>
<evidence type="ECO:0000313" key="2">
    <source>
        <dbReference type="Proteomes" id="UP000271098"/>
    </source>
</evidence>
<organism evidence="3">
    <name type="scientific">Gongylonema pulchrum</name>
    <dbReference type="NCBI Taxonomy" id="637853"/>
    <lineage>
        <taxon>Eukaryota</taxon>
        <taxon>Metazoa</taxon>
        <taxon>Ecdysozoa</taxon>
        <taxon>Nematoda</taxon>
        <taxon>Chromadorea</taxon>
        <taxon>Rhabditida</taxon>
        <taxon>Spirurina</taxon>
        <taxon>Spiruromorpha</taxon>
        <taxon>Spiruroidea</taxon>
        <taxon>Gongylonematidae</taxon>
        <taxon>Gongylonema</taxon>
    </lineage>
</organism>
<dbReference type="EMBL" id="UYRT01081364">
    <property type="protein sequence ID" value="VDN24302.1"/>
    <property type="molecule type" value="Genomic_DNA"/>
</dbReference>
<sequence length="434" mass="50170">MWWSSEKEVVEKYYAQVFKERSTRDAFVLDPVKMAVSPNGKYVFIIGSRNIVVTSERSPQDWVTSFRIDIYDVELEGRRMISVKDLFDFGDYLVHVYALDEETLILLDYNHRQTTLRQRIIKIDGNAAISPFHRTYRYGTSQTSFIKAAVGDKICAIISRQRFGGQFVVLVIPKNPADFTMGYDLSRSVNDMNSELQLALGLNICHYVAPFFSRSDQDLCFLTINMLTLSIESSTISSAPDEISGFPRDEYLQTPVMVDCFICQNGNLQVGLVARYRTPPSHWRWQACSMLQWIHMRLMRLFFLTMDAQVDVLGKVILYMTTFLSYLRDRLVLRPYARLGILNLKSWKWIDYSYMLKDVHYVDQLTDLASESGQIVSFISQTWSETDCEQSIRIGKSPVSAMSLMAMADFELRRLGNTELCNVRGEFLKHLRKT</sequence>
<name>A0A183E0M9_9BILA</name>
<reference evidence="3" key="1">
    <citation type="submission" date="2016-06" db="UniProtKB">
        <authorList>
            <consortium name="WormBaseParasite"/>
        </authorList>
    </citation>
    <scope>IDENTIFICATION</scope>
</reference>
<dbReference type="Proteomes" id="UP000271098">
    <property type="component" value="Unassembled WGS sequence"/>
</dbReference>
<dbReference type="AlphaFoldDB" id="A0A183E0M9"/>
<keyword evidence="2" id="KW-1185">Reference proteome</keyword>
<reference evidence="1 2" key="2">
    <citation type="submission" date="2018-11" db="EMBL/GenBank/DDBJ databases">
        <authorList>
            <consortium name="Pathogen Informatics"/>
        </authorList>
    </citation>
    <scope>NUCLEOTIDE SEQUENCE [LARGE SCALE GENOMIC DNA]</scope>
</reference>
<evidence type="ECO:0000313" key="1">
    <source>
        <dbReference type="EMBL" id="VDN24302.1"/>
    </source>
</evidence>